<dbReference type="InterPro" id="IPR052413">
    <property type="entry name" value="SUR7_domain"/>
</dbReference>
<accession>A0A4T0X3S0</accession>
<comment type="caution">
    <text evidence="2">The sequence shown here is derived from an EMBL/GenBank/DDBJ whole genome shotgun (WGS) entry which is preliminary data.</text>
</comment>
<dbReference type="STRING" id="52247.A0A4T0X3S0"/>
<keyword evidence="1" id="KW-0812">Transmembrane</keyword>
<dbReference type="Proteomes" id="UP000307173">
    <property type="component" value="Unassembled WGS sequence"/>
</dbReference>
<proteinExistence type="predicted"/>
<sequence>MFHNCISSLVFFILAIGSFALLLTANVATIGKNTARSEIFLIGLNMNKLNSIRLLPQLSISHASTELGFASNYVFGLYGYCRGDSELNTQTVESVFETNGLQNAWCSEPKAAYYINPVDFVVDEINQHNKLGLKISKSDIVLPGDLQNKIDTIKNVSLLMYITSIISIAASLCSVAFYLLCVFCGGTFFSFLSQSIAFITSVLFAGSATGIYKYVRDQFNNNFDEFGIQAVLSYKFLAIAWVGSALSLLTLLFMILRSCCCIPMSRPTYEKQNLYGERIL</sequence>
<evidence type="ECO:0000313" key="3">
    <source>
        <dbReference type="Proteomes" id="UP000307173"/>
    </source>
</evidence>
<evidence type="ECO:0000256" key="1">
    <source>
        <dbReference type="SAM" id="Phobius"/>
    </source>
</evidence>
<dbReference type="GO" id="GO:0031505">
    <property type="term" value="P:fungal-type cell wall organization"/>
    <property type="evidence" value="ECO:0007669"/>
    <property type="project" value="TreeGrafter"/>
</dbReference>
<keyword evidence="1" id="KW-0472">Membrane</keyword>
<keyword evidence="3" id="KW-1185">Reference proteome</keyword>
<keyword evidence="1" id="KW-1133">Transmembrane helix</keyword>
<organism evidence="2 3">
    <name type="scientific">Pichia inconspicua</name>
    <dbReference type="NCBI Taxonomy" id="52247"/>
    <lineage>
        <taxon>Eukaryota</taxon>
        <taxon>Fungi</taxon>
        <taxon>Dikarya</taxon>
        <taxon>Ascomycota</taxon>
        <taxon>Saccharomycotina</taxon>
        <taxon>Pichiomycetes</taxon>
        <taxon>Pichiales</taxon>
        <taxon>Pichiaceae</taxon>
        <taxon>Pichia</taxon>
    </lineage>
</organism>
<dbReference type="PANTHER" id="PTHR28019">
    <property type="entry name" value="CELL MEMBRANE PROTEIN YLR413W-RELATED"/>
    <property type="match status" value="1"/>
</dbReference>
<name>A0A4T0X3S0_9ASCO</name>
<gene>
    <name evidence="2" type="ORF">CANINC_002072</name>
</gene>
<reference evidence="2 3" key="1">
    <citation type="journal article" date="2019" name="Front. Genet.">
        <title>Whole-Genome Sequencing of the Opportunistic Yeast Pathogen Candida inconspicua Uncovers Its Hybrid Origin.</title>
        <authorList>
            <person name="Mixao V."/>
            <person name="Hansen A.P."/>
            <person name="Saus E."/>
            <person name="Boekhout T."/>
            <person name="Lass-Florl C."/>
            <person name="Gabaldon T."/>
        </authorList>
    </citation>
    <scope>NUCLEOTIDE SEQUENCE [LARGE SCALE GENOMIC DNA]</scope>
    <source>
        <strain evidence="2 3">CBS 180</strain>
    </source>
</reference>
<feature type="transmembrane region" description="Helical" evidence="1">
    <location>
        <begin position="6"/>
        <end position="28"/>
    </location>
</feature>
<feature type="transmembrane region" description="Helical" evidence="1">
    <location>
        <begin position="236"/>
        <end position="256"/>
    </location>
</feature>
<dbReference type="EMBL" id="SELW01000326">
    <property type="protein sequence ID" value="TID29276.1"/>
    <property type="molecule type" value="Genomic_DNA"/>
</dbReference>
<dbReference type="AlphaFoldDB" id="A0A4T0X3S0"/>
<evidence type="ECO:0000313" key="2">
    <source>
        <dbReference type="EMBL" id="TID29276.1"/>
    </source>
</evidence>
<dbReference type="PANTHER" id="PTHR28019:SF2">
    <property type="entry name" value="CELL MEMBRANE PROTEIN YLR413W-RELATED"/>
    <property type="match status" value="1"/>
</dbReference>
<feature type="transmembrane region" description="Helical" evidence="1">
    <location>
        <begin position="158"/>
        <end position="189"/>
    </location>
</feature>
<protein>
    <recommendedName>
        <fullName evidence="4">Actin cortical patch SUR7/pH-response regulator pali</fullName>
    </recommendedName>
</protein>
<evidence type="ECO:0008006" key="4">
    <source>
        <dbReference type="Google" id="ProtNLM"/>
    </source>
</evidence>
<dbReference type="GO" id="GO:0051285">
    <property type="term" value="C:cell cortex of cell tip"/>
    <property type="evidence" value="ECO:0007669"/>
    <property type="project" value="TreeGrafter"/>
</dbReference>
<dbReference type="GO" id="GO:0005886">
    <property type="term" value="C:plasma membrane"/>
    <property type="evidence" value="ECO:0007669"/>
    <property type="project" value="InterPro"/>
</dbReference>
<dbReference type="Pfam" id="PF06687">
    <property type="entry name" value="SUR7"/>
    <property type="match status" value="1"/>
</dbReference>
<dbReference type="OrthoDB" id="3997563at2759"/>
<dbReference type="InterPro" id="IPR009571">
    <property type="entry name" value="SUR7/Rim9-like_fungi"/>
</dbReference>
<feature type="transmembrane region" description="Helical" evidence="1">
    <location>
        <begin position="195"/>
        <end position="215"/>
    </location>
</feature>